<organism evidence="1 2">
    <name type="scientific">Segatella copri</name>
    <dbReference type="NCBI Taxonomy" id="165179"/>
    <lineage>
        <taxon>Bacteria</taxon>
        <taxon>Pseudomonadati</taxon>
        <taxon>Bacteroidota</taxon>
        <taxon>Bacteroidia</taxon>
        <taxon>Bacteroidales</taxon>
        <taxon>Prevotellaceae</taxon>
        <taxon>Segatella</taxon>
    </lineage>
</organism>
<gene>
    <name evidence="1" type="ORF">ONT01_13950</name>
</gene>
<dbReference type="AlphaFoldDB" id="A0AAW5UC26"/>
<sequence>MTRIITHQEETHYELAANSESLDFWKTLGFRIKGTGEREDEFYLRKTCSFGIRQQLGGLAIIQSKGKEGIANRWGCILLACRFQKIELFACDEGEGVQKLHFVGYKEGEMEIYEFDGSKPTKILVLKQLSA</sequence>
<name>A0AAW5UC26_9BACT</name>
<evidence type="ECO:0000313" key="1">
    <source>
        <dbReference type="EMBL" id="MCW4138849.1"/>
    </source>
</evidence>
<proteinExistence type="predicted"/>
<accession>A0AAW5UC26</accession>
<dbReference type="RefSeq" id="WP_264949536.1">
    <property type="nucleotide sequence ID" value="NZ_JAPDVB010000002.1"/>
</dbReference>
<dbReference type="EMBL" id="JAPDVD010000002">
    <property type="protein sequence ID" value="MCW4138849.1"/>
    <property type="molecule type" value="Genomic_DNA"/>
</dbReference>
<evidence type="ECO:0000313" key="2">
    <source>
        <dbReference type="Proteomes" id="UP001208620"/>
    </source>
</evidence>
<dbReference type="Proteomes" id="UP001208620">
    <property type="component" value="Unassembled WGS sequence"/>
</dbReference>
<protein>
    <submittedName>
        <fullName evidence="1">Uncharacterized protein</fullName>
    </submittedName>
</protein>
<reference evidence="1" key="1">
    <citation type="submission" date="2022-11" db="EMBL/GenBank/DDBJ databases">
        <title>Genomic repertoires linked with pathogenic potency of arthritogenic Prevotella copri isolated from the gut of rheumatoid arthritis patients.</title>
        <authorList>
            <person name="Nii T."/>
            <person name="Maeda Y."/>
            <person name="Motooka D."/>
            <person name="Naito M."/>
            <person name="Matsumoto Y."/>
            <person name="Ogawa T."/>
            <person name="Oguro-Igashira E."/>
            <person name="Kishikawa T."/>
            <person name="Yamashita M."/>
            <person name="Koizumi S."/>
            <person name="Kurakawa T."/>
            <person name="Okumura R."/>
            <person name="Kayama H."/>
            <person name="Murakami M."/>
            <person name="Sakaguchi T."/>
            <person name="Das B."/>
            <person name="Nakamura S."/>
            <person name="Okada Y."/>
            <person name="Kumanogoh A."/>
            <person name="Takeda K."/>
        </authorList>
    </citation>
    <scope>NUCLEOTIDE SEQUENCE</scope>
    <source>
        <strain evidence="1">H105_2-2</strain>
    </source>
</reference>
<comment type="caution">
    <text evidence="1">The sequence shown here is derived from an EMBL/GenBank/DDBJ whole genome shotgun (WGS) entry which is preliminary data.</text>
</comment>